<evidence type="ECO:0000313" key="1">
    <source>
        <dbReference type="EMBL" id="CAG8786855.1"/>
    </source>
</evidence>
<organism evidence="1 2">
    <name type="scientific">Gigaspora margarita</name>
    <dbReference type="NCBI Taxonomy" id="4874"/>
    <lineage>
        <taxon>Eukaryota</taxon>
        <taxon>Fungi</taxon>
        <taxon>Fungi incertae sedis</taxon>
        <taxon>Mucoromycota</taxon>
        <taxon>Glomeromycotina</taxon>
        <taxon>Glomeromycetes</taxon>
        <taxon>Diversisporales</taxon>
        <taxon>Gigasporaceae</taxon>
        <taxon>Gigaspora</taxon>
    </lineage>
</organism>
<gene>
    <name evidence="1" type="ORF">GMARGA_LOCUS20583</name>
</gene>
<comment type="caution">
    <text evidence="1">The sequence shown here is derived from an EMBL/GenBank/DDBJ whole genome shotgun (WGS) entry which is preliminary data.</text>
</comment>
<accession>A0ABN7VMM6</accession>
<dbReference type="EMBL" id="CAJVQB010018194">
    <property type="protein sequence ID" value="CAG8786855.1"/>
    <property type="molecule type" value="Genomic_DNA"/>
</dbReference>
<name>A0ABN7VMM6_GIGMA</name>
<proteinExistence type="predicted"/>
<keyword evidence="2" id="KW-1185">Reference proteome</keyword>
<dbReference type="Proteomes" id="UP000789901">
    <property type="component" value="Unassembled WGS sequence"/>
</dbReference>
<reference evidence="1 2" key="1">
    <citation type="submission" date="2021-06" db="EMBL/GenBank/DDBJ databases">
        <authorList>
            <person name="Kallberg Y."/>
            <person name="Tangrot J."/>
            <person name="Rosling A."/>
        </authorList>
    </citation>
    <scope>NUCLEOTIDE SEQUENCE [LARGE SCALE GENOMIC DNA]</scope>
    <source>
        <strain evidence="1 2">120-4 pot B 10/14</strain>
    </source>
</reference>
<evidence type="ECO:0000313" key="2">
    <source>
        <dbReference type="Proteomes" id="UP000789901"/>
    </source>
</evidence>
<protein>
    <submittedName>
        <fullName evidence="1">41939_t:CDS:1</fullName>
    </submittedName>
</protein>
<sequence length="70" mass="7717">MAHPVASCDLTFMGLFHQIKALTEVDIMIYESCTSKNNFDQKFAGKFACGNLLTTSIPAINKMLTQTVSE</sequence>